<organism evidence="1 2">
    <name type="scientific">Thalassotalea marina</name>
    <dbReference type="NCBI Taxonomy" id="1673741"/>
    <lineage>
        <taxon>Bacteria</taxon>
        <taxon>Pseudomonadati</taxon>
        <taxon>Pseudomonadota</taxon>
        <taxon>Gammaproteobacteria</taxon>
        <taxon>Alteromonadales</taxon>
        <taxon>Colwelliaceae</taxon>
        <taxon>Thalassotalea</taxon>
    </lineage>
</organism>
<dbReference type="Proteomes" id="UP000623842">
    <property type="component" value="Unassembled WGS sequence"/>
</dbReference>
<dbReference type="AlphaFoldDB" id="A0A919EPB6"/>
<gene>
    <name evidence="1" type="ORF">GCM10017161_42080</name>
</gene>
<comment type="caution">
    <text evidence="1">The sequence shown here is derived from an EMBL/GenBank/DDBJ whole genome shotgun (WGS) entry which is preliminary data.</text>
</comment>
<dbReference type="EMBL" id="BNCK01000016">
    <property type="protein sequence ID" value="GHG07892.1"/>
    <property type="molecule type" value="Genomic_DNA"/>
</dbReference>
<name>A0A919EPB6_9GAMM</name>
<protein>
    <submittedName>
        <fullName evidence="1">Uncharacterized protein</fullName>
    </submittedName>
</protein>
<evidence type="ECO:0000313" key="1">
    <source>
        <dbReference type="EMBL" id="GHG07892.1"/>
    </source>
</evidence>
<reference evidence="1" key="2">
    <citation type="submission" date="2020-09" db="EMBL/GenBank/DDBJ databases">
        <authorList>
            <person name="Sun Q."/>
            <person name="Kim S."/>
        </authorList>
    </citation>
    <scope>NUCLEOTIDE SEQUENCE</scope>
    <source>
        <strain evidence="1">KCTC 42731</strain>
    </source>
</reference>
<dbReference type="RefSeq" id="WP_229854899.1">
    <property type="nucleotide sequence ID" value="NZ_BNCK01000016.1"/>
</dbReference>
<accession>A0A919EPB6</accession>
<proteinExistence type="predicted"/>
<reference evidence="1" key="1">
    <citation type="journal article" date="2014" name="Int. J. Syst. Evol. Microbiol.">
        <title>Complete genome sequence of Corynebacterium casei LMG S-19264T (=DSM 44701T), isolated from a smear-ripened cheese.</title>
        <authorList>
            <consortium name="US DOE Joint Genome Institute (JGI-PGF)"/>
            <person name="Walter F."/>
            <person name="Albersmeier A."/>
            <person name="Kalinowski J."/>
            <person name="Ruckert C."/>
        </authorList>
    </citation>
    <scope>NUCLEOTIDE SEQUENCE</scope>
    <source>
        <strain evidence="1">KCTC 42731</strain>
    </source>
</reference>
<keyword evidence="2" id="KW-1185">Reference proteome</keyword>
<sequence>MNEVSLTDQQKEDYIAECNQFRRMKTAIRNKDLSAVQKSIAYIELSKKVLDKNSAIALNYECSGRGLPAHSYYGDIAFYKSITGSIDGIEHLINEDYLLKIKANNDRYEAGRAKWDSGDITEVNVSLSPEQAKFALWIEDNTPYLMKLFDFNERSYLPEEVEKYLSVASSSEEIMARFVIGVWRHDNELDFNFVDAAKSLDDKQMKIITDWLSDPFWP</sequence>
<evidence type="ECO:0000313" key="2">
    <source>
        <dbReference type="Proteomes" id="UP000623842"/>
    </source>
</evidence>